<accession>A0A3M0A8A6</accession>
<proteinExistence type="predicted"/>
<evidence type="ECO:0000256" key="1">
    <source>
        <dbReference type="SAM" id="Coils"/>
    </source>
</evidence>
<reference evidence="3 4" key="1">
    <citation type="submission" date="2018-10" db="EMBL/GenBank/DDBJ databases">
        <title>Genomic Encyclopedia of Archaeal and Bacterial Type Strains, Phase II (KMG-II): from individual species to whole genera.</title>
        <authorList>
            <person name="Goeker M."/>
        </authorList>
    </citation>
    <scope>NUCLEOTIDE SEQUENCE [LARGE SCALE GENOMIC DNA]</scope>
    <source>
        <strain evidence="3 4">ATCC 29870</strain>
    </source>
</reference>
<dbReference type="NCBIfam" id="NF045835">
    <property type="entry name" value="P60_lipo"/>
    <property type="match status" value="1"/>
</dbReference>
<organism evidence="3 4">
    <name type="scientific">Metamycoplasma subdolum</name>
    <dbReference type="NCBI Taxonomy" id="92407"/>
    <lineage>
        <taxon>Bacteria</taxon>
        <taxon>Bacillati</taxon>
        <taxon>Mycoplasmatota</taxon>
        <taxon>Mycoplasmoidales</taxon>
        <taxon>Metamycoplasmataceae</taxon>
        <taxon>Metamycoplasma</taxon>
    </lineage>
</organism>
<dbReference type="EMBL" id="REFI01000005">
    <property type="protein sequence ID" value="RMA79068.1"/>
    <property type="molecule type" value="Genomic_DNA"/>
</dbReference>
<sequence>MSKKLKLLSTLFAPIMIGAPLIALSCKNGDGKIDRGTQTEIIKSNISKNKVLTELTNAYLLTFYENEIKTLDEASKKGDVILNVVKGKKGELYKDLKDMFTYFSQSELDKNPQYFSNLKAEFIKANVDASSYNVNPFSSPTEEEMIFLFEHSNILEDNVRLTLQKNLAVKLYLLKSREEIKKLANNDKKEDKQKLEQLNKRLENKDQKDDRDTTLLQALDLTSDSLYLEEHLLNNHYHVTWSFTDSRDMNLRKGHGKVKNVDEFNLLASYNPTSKPQYDYNPVAKHKNLLLASGANEGNLDTMRAYKGFATAAHTTGDLYHGIYFLKSITSPIFGYLDAKTKKVFSQDAFKFAEILEKAKTAPKVKIKTASADKIKNKTQVLFTANDIQIDDSTSAKNELDKTIFTLNNKITIGASNYTLQLEAESFEYDFAKSFDVTINWKLTVKELEKRQFYTFKSLCKDLQEDSKTNNYNLLSYPKYVNFEADDSSKFDATYLIKIAPLYKEEMKSVQKDGKTVKEKVGFFTFENTPWSSKEEKEKIIQNLLLVEKDNLFKNAAKYFKNLGFKIDETKIEKNIVDMLKSEGIL</sequence>
<keyword evidence="1" id="KW-0175">Coiled coil</keyword>
<dbReference type="AlphaFoldDB" id="A0A3M0A8A6"/>
<protein>
    <submittedName>
        <fullName evidence="3">Uncharacterized protein</fullName>
    </submittedName>
</protein>
<dbReference type="OrthoDB" id="394871at2"/>
<feature type="chain" id="PRO_5017934865" evidence="2">
    <location>
        <begin position="24"/>
        <end position="586"/>
    </location>
</feature>
<feature type="coiled-coil region" evidence="1">
    <location>
        <begin position="181"/>
        <end position="212"/>
    </location>
</feature>
<evidence type="ECO:0000313" key="4">
    <source>
        <dbReference type="Proteomes" id="UP000267246"/>
    </source>
</evidence>
<evidence type="ECO:0000256" key="2">
    <source>
        <dbReference type="SAM" id="SignalP"/>
    </source>
</evidence>
<dbReference type="InterPro" id="IPR054783">
    <property type="entry name" value="P60-like"/>
</dbReference>
<evidence type="ECO:0000313" key="3">
    <source>
        <dbReference type="EMBL" id="RMA79068.1"/>
    </source>
</evidence>
<feature type="signal peptide" evidence="2">
    <location>
        <begin position="1"/>
        <end position="23"/>
    </location>
</feature>
<name>A0A3M0A8A6_9BACT</name>
<keyword evidence="2" id="KW-0732">Signal</keyword>
<dbReference type="RefSeq" id="WP_121940608.1">
    <property type="nucleotide sequence ID" value="NZ_CP137846.1"/>
</dbReference>
<dbReference type="PROSITE" id="PS51257">
    <property type="entry name" value="PROKAR_LIPOPROTEIN"/>
    <property type="match status" value="1"/>
</dbReference>
<dbReference type="Proteomes" id="UP000267246">
    <property type="component" value="Unassembled WGS sequence"/>
</dbReference>
<gene>
    <name evidence="3" type="ORF">JN00_0115</name>
</gene>
<comment type="caution">
    <text evidence="3">The sequence shown here is derived from an EMBL/GenBank/DDBJ whole genome shotgun (WGS) entry which is preliminary data.</text>
</comment>
<keyword evidence="4" id="KW-1185">Reference proteome</keyword>